<dbReference type="AlphaFoldDB" id="A0A6J4Q4D4"/>
<name>A0A6J4Q4D4_9ACTN</name>
<reference evidence="1" key="1">
    <citation type="submission" date="2020-02" db="EMBL/GenBank/DDBJ databases">
        <authorList>
            <person name="Meier V. D."/>
        </authorList>
    </citation>
    <scope>NUCLEOTIDE SEQUENCE</scope>
    <source>
        <strain evidence="1">AVDCRST_MAG82</strain>
    </source>
</reference>
<dbReference type="EMBL" id="CADCVA010000268">
    <property type="protein sequence ID" value="CAA9427887.1"/>
    <property type="molecule type" value="Genomic_DNA"/>
</dbReference>
<evidence type="ECO:0000313" key="1">
    <source>
        <dbReference type="EMBL" id="CAA9427887.1"/>
    </source>
</evidence>
<sequence>MGQGTTKFVLGATVGALGGFAVGTFATTPTARSARESAFGGLEISARFLGRTVVRAVDGLGSVVEAGYTRIRGREKYLEHQIDDLREQIARLQQRID</sequence>
<organism evidence="1">
    <name type="scientific">uncultured Rubrobacteraceae bacterium</name>
    <dbReference type="NCBI Taxonomy" id="349277"/>
    <lineage>
        <taxon>Bacteria</taxon>
        <taxon>Bacillati</taxon>
        <taxon>Actinomycetota</taxon>
        <taxon>Rubrobacteria</taxon>
        <taxon>Rubrobacterales</taxon>
        <taxon>Rubrobacteraceae</taxon>
        <taxon>environmental samples</taxon>
    </lineage>
</organism>
<gene>
    <name evidence="1" type="ORF">AVDCRST_MAG82-1889</name>
</gene>
<protein>
    <submittedName>
        <fullName evidence="1">Uncharacterized protein</fullName>
    </submittedName>
</protein>
<accession>A0A6J4Q4D4</accession>
<proteinExistence type="predicted"/>